<feature type="transmembrane region" description="Helical" evidence="1">
    <location>
        <begin position="12"/>
        <end position="34"/>
    </location>
</feature>
<sequence length="76" mass="8692">MSAIRNLEQYEWLVYLFDGLTLVFVGLFLLGTLFGSANDERTLPTMIASLACIVMSVYFFAEALFARNKKEFELEI</sequence>
<evidence type="ECO:0000313" key="3">
    <source>
        <dbReference type="Proteomes" id="UP000245934"/>
    </source>
</evidence>
<gene>
    <name evidence="2" type="ORF">DLD82_17730</name>
</gene>
<dbReference type="AlphaFoldDB" id="A0A2V2MVX4"/>
<keyword evidence="1" id="KW-0812">Transmembrane</keyword>
<keyword evidence="1" id="KW-1133">Transmembrane helix</keyword>
<evidence type="ECO:0000313" key="2">
    <source>
        <dbReference type="EMBL" id="PWR69536.1"/>
    </source>
</evidence>
<keyword evidence="3" id="KW-1185">Reference proteome</keyword>
<name>A0A2V2MVX4_9EURY</name>
<dbReference type="Proteomes" id="UP000245934">
    <property type="component" value="Unassembled WGS sequence"/>
</dbReference>
<organism evidence="2 3">
    <name type="scientific">Methanospirillum stamsii</name>
    <dbReference type="NCBI Taxonomy" id="1277351"/>
    <lineage>
        <taxon>Archaea</taxon>
        <taxon>Methanobacteriati</taxon>
        <taxon>Methanobacteriota</taxon>
        <taxon>Stenosarchaea group</taxon>
        <taxon>Methanomicrobia</taxon>
        <taxon>Methanomicrobiales</taxon>
        <taxon>Methanospirillaceae</taxon>
        <taxon>Methanospirillum</taxon>
    </lineage>
</organism>
<protein>
    <submittedName>
        <fullName evidence="2">Uncharacterized protein</fullName>
    </submittedName>
</protein>
<dbReference type="EMBL" id="QGMZ01000068">
    <property type="protein sequence ID" value="PWR69536.1"/>
    <property type="molecule type" value="Genomic_DNA"/>
</dbReference>
<proteinExistence type="predicted"/>
<evidence type="ECO:0000256" key="1">
    <source>
        <dbReference type="SAM" id="Phobius"/>
    </source>
</evidence>
<reference evidence="2 3" key="1">
    <citation type="submission" date="2018-05" db="EMBL/GenBank/DDBJ databases">
        <title>Draft genome of Methanospirillum stamsii Pt1.</title>
        <authorList>
            <person name="Dueholm M.S."/>
            <person name="Nielsen P.H."/>
            <person name="Bakmann L.F."/>
            <person name="Otzen D.E."/>
        </authorList>
    </citation>
    <scope>NUCLEOTIDE SEQUENCE [LARGE SCALE GENOMIC DNA]</scope>
    <source>
        <strain evidence="2 3">Pt1</strain>
    </source>
</reference>
<dbReference type="GeneID" id="97611297"/>
<dbReference type="RefSeq" id="WP_109942464.1">
    <property type="nucleotide sequence ID" value="NZ_CP176366.1"/>
</dbReference>
<keyword evidence="1" id="KW-0472">Membrane</keyword>
<accession>A0A2V2MVX4</accession>
<feature type="transmembrane region" description="Helical" evidence="1">
    <location>
        <begin position="46"/>
        <end position="66"/>
    </location>
</feature>
<dbReference type="OrthoDB" id="115021at2157"/>
<comment type="caution">
    <text evidence="2">The sequence shown here is derived from an EMBL/GenBank/DDBJ whole genome shotgun (WGS) entry which is preliminary data.</text>
</comment>